<proteinExistence type="predicted"/>
<evidence type="ECO:0000313" key="2">
    <source>
        <dbReference type="EMBL" id="ACM28183.1"/>
    </source>
</evidence>
<evidence type="ECO:0000256" key="1">
    <source>
        <dbReference type="SAM" id="SignalP"/>
    </source>
</evidence>
<gene>
    <name evidence="2" type="ordered locus">Arad_4478</name>
</gene>
<feature type="chain" id="PRO_5002886983" evidence="1">
    <location>
        <begin position="25"/>
        <end position="121"/>
    </location>
</feature>
<dbReference type="RefSeq" id="WP_012652755.1">
    <property type="nucleotide sequence ID" value="NC_011985.1"/>
</dbReference>
<dbReference type="HOGENOM" id="CLU_2059529_0_0_5"/>
<dbReference type="EMBL" id="CP000628">
    <property type="protein sequence ID" value="ACM28183.1"/>
    <property type="molecule type" value="Genomic_DNA"/>
</dbReference>
<accession>B9JCS2</accession>
<reference evidence="2 3" key="1">
    <citation type="journal article" date="2009" name="J. Bacteriol.">
        <title>Genome sequences of three Agrobacterium biovars help elucidate the evolution of multichromosome genomes in bacteria.</title>
        <authorList>
            <person name="Slater S.C."/>
            <person name="Goldman B.S."/>
            <person name="Goodner B."/>
            <person name="Setubal J.C."/>
            <person name="Farrand S.K."/>
            <person name="Nester E.W."/>
            <person name="Burr T.J."/>
            <person name="Banta L."/>
            <person name="Dickerman A.W."/>
            <person name="Paulsen I."/>
            <person name="Otten L."/>
            <person name="Suen G."/>
            <person name="Welch R."/>
            <person name="Almeida N.F."/>
            <person name="Arnold F."/>
            <person name="Burton O.T."/>
            <person name="Du Z."/>
            <person name="Ewing A."/>
            <person name="Godsy E."/>
            <person name="Heisel S."/>
            <person name="Houmiel K.L."/>
            <person name="Jhaveri J."/>
            <person name="Lu J."/>
            <person name="Miller N.M."/>
            <person name="Norton S."/>
            <person name="Chen Q."/>
            <person name="Phoolcharoen W."/>
            <person name="Ohlin V."/>
            <person name="Ondrusek D."/>
            <person name="Pride N."/>
            <person name="Stricklin S.L."/>
            <person name="Sun J."/>
            <person name="Wheeler C."/>
            <person name="Wilson L."/>
            <person name="Zhu H."/>
            <person name="Wood D.W."/>
        </authorList>
    </citation>
    <scope>NUCLEOTIDE SEQUENCE [LARGE SCALE GENOMIC DNA]</scope>
    <source>
        <strain evidence="3">K84 / ATCC BAA-868</strain>
    </source>
</reference>
<dbReference type="eggNOG" id="ENOG5031JYW">
    <property type="taxonomic scope" value="Bacteria"/>
</dbReference>
<keyword evidence="1" id="KW-0732">Signal</keyword>
<dbReference type="AlphaFoldDB" id="B9JCS2"/>
<dbReference type="KEGG" id="ara:Arad_4478"/>
<organism evidence="2 3">
    <name type="scientific">Rhizobium rhizogenes (strain K84 / ATCC BAA-868)</name>
    <name type="common">Agrobacterium radiobacter</name>
    <dbReference type="NCBI Taxonomy" id="311403"/>
    <lineage>
        <taxon>Bacteria</taxon>
        <taxon>Pseudomonadati</taxon>
        <taxon>Pseudomonadota</taxon>
        <taxon>Alphaproteobacteria</taxon>
        <taxon>Hyphomicrobiales</taxon>
        <taxon>Rhizobiaceae</taxon>
        <taxon>Rhizobium/Agrobacterium group</taxon>
        <taxon>Rhizobium</taxon>
    </lineage>
</organism>
<feature type="signal peptide" evidence="1">
    <location>
        <begin position="1"/>
        <end position="24"/>
    </location>
</feature>
<sequence length="121" mass="12972">MNMKMHLRFAAAAVAILASSPIFAAEKQAYLPPQKAAAILADGLPWLADAPDGKTLKVTLNKDGTGSIRGPLPFTLSLTWSVKGDTMCILGKMGTRCLRFREAPGGLQGWDGDKPDLKFSR</sequence>
<evidence type="ECO:0000313" key="3">
    <source>
        <dbReference type="Proteomes" id="UP000001600"/>
    </source>
</evidence>
<dbReference type="Proteomes" id="UP000001600">
    <property type="component" value="Chromosome 1"/>
</dbReference>
<name>B9JCS2_RHIR8</name>
<protein>
    <submittedName>
        <fullName evidence="2">Uncharacterized protein</fullName>
    </submittedName>
</protein>